<protein>
    <submittedName>
        <fullName evidence="2">Uncharacterized protein</fullName>
    </submittedName>
</protein>
<dbReference type="RefSeq" id="WP_350019316.1">
    <property type="nucleotide sequence ID" value="NZ_CP157969.1"/>
</dbReference>
<feature type="region of interest" description="Disordered" evidence="1">
    <location>
        <begin position="1"/>
        <end position="30"/>
    </location>
</feature>
<feature type="compositionally biased region" description="Basic and acidic residues" evidence="1">
    <location>
        <begin position="14"/>
        <end position="29"/>
    </location>
</feature>
<dbReference type="AlphaFoldDB" id="A0AAU7SPH3"/>
<gene>
    <name evidence="2" type="ORF">ABOK31_29425</name>
</gene>
<accession>A0AAU7SPH3</accession>
<organism evidence="2">
    <name type="scientific">Rhizobium sp. ZPR4</name>
    <dbReference type="NCBI Taxonomy" id="3158966"/>
    <lineage>
        <taxon>Bacteria</taxon>
        <taxon>Pseudomonadati</taxon>
        <taxon>Pseudomonadota</taxon>
        <taxon>Alphaproteobacteria</taxon>
        <taxon>Hyphomicrobiales</taxon>
        <taxon>Rhizobiaceae</taxon>
        <taxon>Rhizobium/Agrobacterium group</taxon>
        <taxon>Rhizobium</taxon>
    </lineage>
</organism>
<evidence type="ECO:0000313" key="2">
    <source>
        <dbReference type="EMBL" id="XBU04425.1"/>
    </source>
</evidence>
<name>A0AAU7SPH3_9HYPH</name>
<reference evidence="2" key="1">
    <citation type="submission" date="2024-06" db="EMBL/GenBank/DDBJ databases">
        <authorList>
            <person name="Li T."/>
            <person name="Gao R."/>
        </authorList>
    </citation>
    <scope>NUCLEOTIDE SEQUENCE</scope>
    <source>
        <strain evidence="2">ZPR4</strain>
    </source>
</reference>
<sequence>MNKPNLIAASAAAKPRELGEADKRPDSKNWKPYPCLLTRSELQKLIAEQLG</sequence>
<proteinExistence type="predicted"/>
<dbReference type="EMBL" id="CP157969">
    <property type="protein sequence ID" value="XBU04425.1"/>
    <property type="molecule type" value="Genomic_DNA"/>
</dbReference>
<evidence type="ECO:0000256" key="1">
    <source>
        <dbReference type="SAM" id="MobiDB-lite"/>
    </source>
</evidence>